<feature type="domain" description="Thioredoxin" evidence="8">
    <location>
        <begin position="3"/>
        <end position="162"/>
    </location>
</feature>
<dbReference type="GO" id="GO:0034599">
    <property type="term" value="P:cellular response to oxidative stress"/>
    <property type="evidence" value="ECO:0007669"/>
    <property type="project" value="InterPro"/>
</dbReference>
<dbReference type="GO" id="GO:0008379">
    <property type="term" value="F:thioredoxin peroxidase activity"/>
    <property type="evidence" value="ECO:0007669"/>
    <property type="project" value="InterPro"/>
</dbReference>
<accession>A0A7Z0KXL7</accession>
<comment type="catalytic activity">
    <reaction evidence="6">
        <text>a hydroperoxide + 2 glutathione = an alcohol + glutathione disulfide + H2O</text>
        <dbReference type="Rhea" id="RHEA:62632"/>
        <dbReference type="ChEBI" id="CHEBI:15377"/>
        <dbReference type="ChEBI" id="CHEBI:30879"/>
        <dbReference type="ChEBI" id="CHEBI:35924"/>
        <dbReference type="ChEBI" id="CHEBI:57925"/>
        <dbReference type="ChEBI" id="CHEBI:58297"/>
        <dbReference type="EC" id="1.11.1.27"/>
    </reaction>
</comment>
<dbReference type="GO" id="GO:0045454">
    <property type="term" value="P:cell redox homeostasis"/>
    <property type="evidence" value="ECO:0007669"/>
    <property type="project" value="TreeGrafter"/>
</dbReference>
<organism evidence="9 10">
    <name type="scientific">Rhabdonatronobacter sediminivivens</name>
    <dbReference type="NCBI Taxonomy" id="2743469"/>
    <lineage>
        <taxon>Bacteria</taxon>
        <taxon>Pseudomonadati</taxon>
        <taxon>Pseudomonadota</taxon>
        <taxon>Alphaproteobacteria</taxon>
        <taxon>Rhodobacterales</taxon>
        <taxon>Paracoccaceae</taxon>
        <taxon>Rhabdonatronobacter</taxon>
    </lineage>
</organism>
<keyword evidence="4 6" id="KW-0676">Redox-active center</keyword>
<dbReference type="Gene3D" id="3.40.30.10">
    <property type="entry name" value="Glutaredoxin"/>
    <property type="match status" value="1"/>
</dbReference>
<evidence type="ECO:0000256" key="7">
    <source>
        <dbReference type="SAM" id="MobiDB-lite"/>
    </source>
</evidence>
<dbReference type="GO" id="GO:0042744">
    <property type="term" value="P:hydrogen peroxide catabolic process"/>
    <property type="evidence" value="ECO:0007669"/>
    <property type="project" value="TreeGrafter"/>
</dbReference>
<dbReference type="Pfam" id="PF08534">
    <property type="entry name" value="Redoxin"/>
    <property type="match status" value="1"/>
</dbReference>
<dbReference type="PANTHER" id="PTHR10430:SF16">
    <property type="entry name" value="PEROXIREDOXIN-5, MITOCHONDRIAL"/>
    <property type="match status" value="1"/>
</dbReference>
<dbReference type="GO" id="GO:0005737">
    <property type="term" value="C:cytoplasm"/>
    <property type="evidence" value="ECO:0007669"/>
    <property type="project" value="TreeGrafter"/>
</dbReference>
<keyword evidence="10" id="KW-1185">Reference proteome</keyword>
<dbReference type="Proteomes" id="UP000529417">
    <property type="component" value="Unassembled WGS sequence"/>
</dbReference>
<sequence length="162" mass="17114">MSIKPGDTLPQATLGRMGDNGPETVDLSELIKGRKVVIFAVPAAFSSTCHTAHVPSFIRVKDDLAAKGVEDIICISVNDHFVMKAWAEATGGEAAGIKMLADADGAFTKSLGMAFDAPPVGFFGRSRRYAMLVEDGEVKVLNLEEAPGTCELSGGEAMLQKL</sequence>
<evidence type="ECO:0000256" key="4">
    <source>
        <dbReference type="ARBA" id="ARBA00023284"/>
    </source>
</evidence>
<reference evidence="9 10" key="1">
    <citation type="journal article" date="2000" name="Arch. Microbiol.">
        <title>Rhodobaca bogoriensis gen. nov. and sp. nov., an alkaliphilic purple nonsulfur bacterium from African Rift Valley soda lakes.</title>
        <authorList>
            <person name="Milford A.D."/>
            <person name="Achenbach L.A."/>
            <person name="Jung D.O."/>
            <person name="Madigan M.T."/>
        </authorList>
    </citation>
    <scope>NUCLEOTIDE SEQUENCE [LARGE SCALE GENOMIC DNA]</scope>
    <source>
        <strain evidence="9 10">2376</strain>
    </source>
</reference>
<dbReference type="PROSITE" id="PS51352">
    <property type="entry name" value="THIOREDOXIN_2"/>
    <property type="match status" value="1"/>
</dbReference>
<protein>
    <recommendedName>
        <fullName evidence="6">Glutathione-dependent peroxiredoxin</fullName>
        <ecNumber evidence="6">1.11.1.27</ecNumber>
    </recommendedName>
</protein>
<dbReference type="InterPro" id="IPR037944">
    <property type="entry name" value="PRX5-like"/>
</dbReference>
<keyword evidence="2 6" id="KW-0049">Antioxidant</keyword>
<keyword evidence="3 6" id="KW-0560">Oxidoreductase</keyword>
<evidence type="ECO:0000256" key="5">
    <source>
        <dbReference type="PIRSR" id="PIRSR637944-1"/>
    </source>
</evidence>
<evidence type="ECO:0000313" key="10">
    <source>
        <dbReference type="Proteomes" id="UP000529417"/>
    </source>
</evidence>
<dbReference type="CDD" id="cd03013">
    <property type="entry name" value="PRX5_like"/>
    <property type="match status" value="1"/>
</dbReference>
<feature type="region of interest" description="Disordered" evidence="7">
    <location>
        <begin position="1"/>
        <end position="20"/>
    </location>
</feature>
<evidence type="ECO:0000256" key="2">
    <source>
        <dbReference type="ARBA" id="ARBA00022862"/>
    </source>
</evidence>
<dbReference type="SUPFAM" id="SSF52833">
    <property type="entry name" value="Thioredoxin-like"/>
    <property type="match status" value="1"/>
</dbReference>
<dbReference type="RefSeq" id="WP_179904459.1">
    <property type="nucleotide sequence ID" value="NZ_JACBXS010000003.1"/>
</dbReference>
<dbReference type="InterPro" id="IPR036249">
    <property type="entry name" value="Thioredoxin-like_sf"/>
</dbReference>
<comment type="function">
    <text evidence="6">Thiol-specific peroxidase that catalyzes the reduction of hydrogen peroxide and organic hydroperoxides to water and alcohols, respectively. Plays a role in cell protection against oxidative stress by detoxifying peroxides.</text>
</comment>
<comment type="similarity">
    <text evidence="6">Belongs to the peroxiredoxin family. Prx5 subfamily.</text>
</comment>
<dbReference type="EMBL" id="JACBXS010000003">
    <property type="protein sequence ID" value="NYS23751.1"/>
    <property type="molecule type" value="Genomic_DNA"/>
</dbReference>
<dbReference type="PANTHER" id="PTHR10430">
    <property type="entry name" value="PEROXIREDOXIN"/>
    <property type="match status" value="1"/>
</dbReference>
<evidence type="ECO:0000256" key="6">
    <source>
        <dbReference type="RuleBase" id="RU366011"/>
    </source>
</evidence>
<dbReference type="AlphaFoldDB" id="A0A7Z0KXL7"/>
<dbReference type="InterPro" id="IPR013740">
    <property type="entry name" value="Redoxin"/>
</dbReference>
<keyword evidence="1 6" id="KW-0575">Peroxidase</keyword>
<name>A0A7Z0KXL7_9RHOB</name>
<gene>
    <name evidence="9" type="ORF">HUK65_02015</name>
</gene>
<evidence type="ECO:0000259" key="8">
    <source>
        <dbReference type="PROSITE" id="PS51352"/>
    </source>
</evidence>
<comment type="caution">
    <text evidence="9">The sequence shown here is derived from an EMBL/GenBank/DDBJ whole genome shotgun (WGS) entry which is preliminary data.</text>
</comment>
<proteinExistence type="inferred from homology"/>
<evidence type="ECO:0000313" key="9">
    <source>
        <dbReference type="EMBL" id="NYS23751.1"/>
    </source>
</evidence>
<evidence type="ECO:0000256" key="1">
    <source>
        <dbReference type="ARBA" id="ARBA00022559"/>
    </source>
</evidence>
<dbReference type="EC" id="1.11.1.27" evidence="6"/>
<feature type="active site" description="Cysteine sulfenic acid (-SOH) intermediate" evidence="5">
    <location>
        <position position="49"/>
    </location>
</feature>
<dbReference type="InterPro" id="IPR013766">
    <property type="entry name" value="Thioredoxin_domain"/>
</dbReference>
<evidence type="ECO:0000256" key="3">
    <source>
        <dbReference type="ARBA" id="ARBA00023002"/>
    </source>
</evidence>
<dbReference type="FunFam" id="3.40.30.10:FF:000020">
    <property type="entry name" value="Peroxiredoxin"/>
    <property type="match status" value="1"/>
</dbReference>